<dbReference type="Pfam" id="PF18029">
    <property type="entry name" value="Glyoxalase_6"/>
    <property type="match status" value="1"/>
</dbReference>
<dbReference type="PANTHER" id="PTHR35908">
    <property type="entry name" value="HYPOTHETICAL FUSION PROTEIN"/>
    <property type="match status" value="1"/>
</dbReference>
<dbReference type="InterPro" id="IPR029068">
    <property type="entry name" value="Glyas_Bleomycin-R_OHBP_Dase"/>
</dbReference>
<accession>A0ABP4SMK3</accession>
<protein>
    <submittedName>
        <fullName evidence="2">VOC family protein</fullName>
    </submittedName>
</protein>
<keyword evidence="3" id="KW-1185">Reference proteome</keyword>
<dbReference type="RefSeq" id="WP_344147521.1">
    <property type="nucleotide sequence ID" value="NZ_BAAANF010000004.1"/>
</dbReference>
<dbReference type="InterPro" id="IPR041581">
    <property type="entry name" value="Glyoxalase_6"/>
</dbReference>
<dbReference type="PANTHER" id="PTHR35908:SF1">
    <property type="entry name" value="CONSERVED PROTEIN"/>
    <property type="match status" value="1"/>
</dbReference>
<evidence type="ECO:0000313" key="2">
    <source>
        <dbReference type="EMBL" id="GAA1674157.1"/>
    </source>
</evidence>
<name>A0ABP4SMK3_9ACTN</name>
<sequence>MPVSYQLVIDCKSPDLLANFWAAALRYVIEPPPAGFDTWDDFYRSIGVPEDELGGGADSINDPNGEGPRIWFQVVDETKSIKNRIHIDVNASGGRGSSLEVRRERVEAEAKRLEELGATRLRTLAEPGLDHYAVGMADPEGNEFDIN</sequence>
<dbReference type="Gene3D" id="3.10.180.10">
    <property type="entry name" value="2,3-Dihydroxybiphenyl 1,2-Dioxygenase, domain 1"/>
    <property type="match status" value="1"/>
</dbReference>
<evidence type="ECO:0000313" key="3">
    <source>
        <dbReference type="Proteomes" id="UP001500280"/>
    </source>
</evidence>
<dbReference type="Proteomes" id="UP001500280">
    <property type="component" value="Unassembled WGS sequence"/>
</dbReference>
<evidence type="ECO:0000259" key="1">
    <source>
        <dbReference type="Pfam" id="PF18029"/>
    </source>
</evidence>
<feature type="domain" description="Glyoxalase-like" evidence="1">
    <location>
        <begin position="6"/>
        <end position="146"/>
    </location>
</feature>
<reference evidence="3" key="1">
    <citation type="journal article" date="2019" name="Int. J. Syst. Evol. Microbiol.">
        <title>The Global Catalogue of Microorganisms (GCM) 10K type strain sequencing project: providing services to taxonomists for standard genome sequencing and annotation.</title>
        <authorList>
            <consortium name="The Broad Institute Genomics Platform"/>
            <consortium name="The Broad Institute Genome Sequencing Center for Infectious Disease"/>
            <person name="Wu L."/>
            <person name="Ma J."/>
        </authorList>
    </citation>
    <scope>NUCLEOTIDE SEQUENCE [LARGE SCALE GENOMIC DNA]</scope>
    <source>
        <strain evidence="3">JCM 14307</strain>
    </source>
</reference>
<organism evidence="2 3">
    <name type="scientific">Kribbella yunnanensis</name>
    <dbReference type="NCBI Taxonomy" id="190194"/>
    <lineage>
        <taxon>Bacteria</taxon>
        <taxon>Bacillati</taxon>
        <taxon>Actinomycetota</taxon>
        <taxon>Actinomycetes</taxon>
        <taxon>Propionibacteriales</taxon>
        <taxon>Kribbellaceae</taxon>
        <taxon>Kribbella</taxon>
    </lineage>
</organism>
<dbReference type="EMBL" id="BAAANF010000004">
    <property type="protein sequence ID" value="GAA1674157.1"/>
    <property type="molecule type" value="Genomic_DNA"/>
</dbReference>
<dbReference type="SUPFAM" id="SSF54593">
    <property type="entry name" value="Glyoxalase/Bleomycin resistance protein/Dihydroxybiphenyl dioxygenase"/>
    <property type="match status" value="1"/>
</dbReference>
<comment type="caution">
    <text evidence="2">The sequence shown here is derived from an EMBL/GenBank/DDBJ whole genome shotgun (WGS) entry which is preliminary data.</text>
</comment>
<gene>
    <name evidence="2" type="ORF">GCM10009745_16510</name>
</gene>
<proteinExistence type="predicted"/>